<name>F1D7I7_9HEPC</name>
<sequence length="33" mass="3272">FAGVDGETTVSGGMVSRSTSSIVSFFSSGASQK</sequence>
<dbReference type="EMBL" id="HQ666970">
    <property type="protein sequence ID" value="ADX59895.1"/>
    <property type="molecule type" value="Genomic_RNA"/>
</dbReference>
<organism evidence="1">
    <name type="scientific">Hepacivirus hominis</name>
    <dbReference type="NCBI Taxonomy" id="3052230"/>
    <lineage>
        <taxon>Viruses</taxon>
        <taxon>Riboviria</taxon>
        <taxon>Orthornavirae</taxon>
        <taxon>Kitrinoviricota</taxon>
        <taxon>Flasuviricetes</taxon>
        <taxon>Amarillovirales</taxon>
        <taxon>Flaviviridae</taxon>
        <taxon>Hepacivirus</taxon>
    </lineage>
</organism>
<feature type="non-terminal residue" evidence="1">
    <location>
        <position position="33"/>
    </location>
</feature>
<reference evidence="1" key="1">
    <citation type="submission" date="2010-12" db="EMBL/GenBank/DDBJ databases">
        <title>Characterization of the cross-neutralizing antibody response against hepatitis C virus in the liver transplantation setting.</title>
        <authorList>
            <person name="Dragun J."/>
            <person name="Perez-del-Pulgar S."/>
            <person name="Crespo G."/>
            <person name="Ramirez S."/>
            <person name="Coto-Llerena M."/>
            <person name="Mensa L."/>
            <person name="Garcia-Valdecasas J.C."/>
            <person name="Navasa M."/>
            <person name="Forns X."/>
        </authorList>
    </citation>
    <scope>NUCLEOTIDE SEQUENCE</scope>
    <source>
        <strain evidence="1">P25_PRE_LT</strain>
    </source>
</reference>
<accession>F1D7I7</accession>
<evidence type="ECO:0000313" key="1">
    <source>
        <dbReference type="EMBL" id="ADX59895.1"/>
    </source>
</evidence>
<gene>
    <name evidence="1" type="primary">E2</name>
</gene>
<proteinExistence type="predicted"/>
<protein>
    <submittedName>
        <fullName evidence="1">Glycoprotein E2</fullName>
    </submittedName>
</protein>
<feature type="non-terminal residue" evidence="1">
    <location>
        <position position="1"/>
    </location>
</feature>